<dbReference type="InterPro" id="IPR025326">
    <property type="entry name" value="DUF4232"/>
</dbReference>
<accession>A0AAU8J0D7</accession>
<evidence type="ECO:0000256" key="1">
    <source>
        <dbReference type="SAM" id="MobiDB-lite"/>
    </source>
</evidence>
<dbReference type="KEGG" id="stac:ABII15_31410"/>
<dbReference type="EMBL" id="CP159534">
    <property type="protein sequence ID" value="XCJ74204.1"/>
    <property type="molecule type" value="Genomic_DNA"/>
</dbReference>
<dbReference type="AlphaFoldDB" id="A0AAU8J0D7"/>
<evidence type="ECO:0000313" key="4">
    <source>
        <dbReference type="EMBL" id="XCJ74204.1"/>
    </source>
</evidence>
<evidence type="ECO:0000256" key="2">
    <source>
        <dbReference type="SAM" id="SignalP"/>
    </source>
</evidence>
<feature type="domain" description="DUF4232" evidence="3">
    <location>
        <begin position="84"/>
        <end position="221"/>
    </location>
</feature>
<feature type="compositionally biased region" description="Low complexity" evidence="1">
    <location>
        <begin position="72"/>
        <end position="84"/>
    </location>
</feature>
<feature type="signal peptide" evidence="2">
    <location>
        <begin position="1"/>
        <end position="23"/>
    </location>
</feature>
<dbReference type="RefSeq" id="WP_353945650.1">
    <property type="nucleotide sequence ID" value="NZ_CP159534.1"/>
</dbReference>
<reference evidence="4" key="1">
    <citation type="submission" date="2024-06" db="EMBL/GenBank/DDBJ databases">
        <title>Streptomyces sp. strain HUAS MG91 genome sequences.</title>
        <authorList>
            <person name="Mo P."/>
        </authorList>
    </citation>
    <scope>NUCLEOTIDE SEQUENCE</scope>
    <source>
        <strain evidence="4">HUAS MG91</strain>
    </source>
</reference>
<gene>
    <name evidence="4" type="ORF">ABII15_31410</name>
</gene>
<sequence>MTIRGRGALTRVMGFTATALLMAGCGTHPSGGDASTGPAAPASPSSGGTDIGRVHADPLGSSPPPRYGEIDTAPTVTAAPTGPCPDSGVRVTLGSGEAAMGLRVLRLTLTNCGADTFEVSGYPRLRLAESDGTPVEDVRVLRGTGQITTGLEDPGPHRLTLRRGESAISVLAWRNTYDDTTEPPVTVDRVTVETGTGGARTVTADPPLDLGSTGRLGTTAWREG</sequence>
<name>A0AAU8J0D7_9ACTN</name>
<feature type="region of interest" description="Disordered" evidence="1">
    <location>
        <begin position="196"/>
        <end position="224"/>
    </location>
</feature>
<dbReference type="PROSITE" id="PS51257">
    <property type="entry name" value="PROKAR_LIPOPROTEIN"/>
    <property type="match status" value="1"/>
</dbReference>
<feature type="compositionally biased region" description="Low complexity" evidence="1">
    <location>
        <begin position="30"/>
        <end position="48"/>
    </location>
</feature>
<evidence type="ECO:0000259" key="3">
    <source>
        <dbReference type="Pfam" id="PF14016"/>
    </source>
</evidence>
<dbReference type="Pfam" id="PF14016">
    <property type="entry name" value="DUF4232"/>
    <property type="match status" value="1"/>
</dbReference>
<feature type="region of interest" description="Disordered" evidence="1">
    <location>
        <begin position="29"/>
        <end position="84"/>
    </location>
</feature>
<protein>
    <submittedName>
        <fullName evidence="4">DUF4232 domain-containing protein</fullName>
    </submittedName>
</protein>
<feature type="chain" id="PRO_5043549279" evidence="2">
    <location>
        <begin position="24"/>
        <end position="224"/>
    </location>
</feature>
<organism evidence="4">
    <name type="scientific">Streptomyces tabacisoli</name>
    <dbReference type="NCBI Taxonomy" id="3156398"/>
    <lineage>
        <taxon>Bacteria</taxon>
        <taxon>Bacillati</taxon>
        <taxon>Actinomycetota</taxon>
        <taxon>Actinomycetes</taxon>
        <taxon>Kitasatosporales</taxon>
        <taxon>Streptomycetaceae</taxon>
        <taxon>Streptomyces</taxon>
    </lineage>
</organism>
<keyword evidence="2" id="KW-0732">Signal</keyword>
<proteinExistence type="predicted"/>